<dbReference type="EMBL" id="NCKU01004674">
    <property type="protein sequence ID" value="RWS05607.1"/>
    <property type="molecule type" value="Genomic_DNA"/>
</dbReference>
<protein>
    <submittedName>
        <fullName evidence="3">Uncharacterized protein</fullName>
    </submittedName>
</protein>
<evidence type="ECO:0000313" key="2">
    <source>
        <dbReference type="EMBL" id="RWS05496.1"/>
    </source>
</evidence>
<dbReference type="Gene3D" id="2.30.29.30">
    <property type="entry name" value="Pleckstrin-homology domain (PH domain)/Phosphotyrosine-binding domain (PTB)"/>
    <property type="match status" value="1"/>
</dbReference>
<evidence type="ECO:0000313" key="4">
    <source>
        <dbReference type="Proteomes" id="UP000285301"/>
    </source>
</evidence>
<dbReference type="Proteomes" id="UP000285301">
    <property type="component" value="Unassembled WGS sequence"/>
</dbReference>
<feature type="non-terminal residue" evidence="3">
    <location>
        <position position="1"/>
    </location>
</feature>
<dbReference type="EMBL" id="NCKU01004738">
    <property type="protein sequence ID" value="RWS05496.1"/>
    <property type="molecule type" value="Genomic_DNA"/>
</dbReference>
<proteinExistence type="predicted"/>
<reference evidence="3 4" key="1">
    <citation type="journal article" date="2018" name="Gigascience">
        <title>Genomes of trombidid mites reveal novel predicted allergens and laterally-transferred genes associated with secondary metabolism.</title>
        <authorList>
            <person name="Dong X."/>
            <person name="Chaisiri K."/>
            <person name="Xia D."/>
            <person name="Armstrong S.D."/>
            <person name="Fang Y."/>
            <person name="Donnelly M.J."/>
            <person name="Kadowaki T."/>
            <person name="McGarry J.W."/>
            <person name="Darby A.C."/>
            <person name="Makepeace B.L."/>
        </authorList>
    </citation>
    <scope>NUCLEOTIDE SEQUENCE [LARGE SCALE GENOMIC DNA]</scope>
    <source>
        <strain evidence="3">UoL-WK</strain>
    </source>
</reference>
<reference evidence="3" key="2">
    <citation type="submission" date="2018-11" db="EMBL/GenBank/DDBJ databases">
        <title>Trombidioid mite genomics.</title>
        <authorList>
            <person name="Dong X."/>
        </authorList>
    </citation>
    <scope>NUCLEOTIDE SEQUENCE</scope>
    <source>
        <strain evidence="3">UoL-WK</strain>
    </source>
</reference>
<sequence length="213" mass="23297">AQAMRIVRTIGQAFEVCHKLSLAFNNNHVKEANSSPATMKQSSIHSTPTKDTDKFLPPPPSTPATPQNASETSQNSNNDQTISNTQLPPEFDLLIKNIEMKINFLTDKVEKLEFNQGKLLTSMEEIKKSLKCSSNNSSNLESISFFDCKQPLKPDSLFIQSPTKDSVISSSGLSSQTSSPPSIPTNVLSPPFMSIKPSLTTSNSVFTDLFANE</sequence>
<evidence type="ECO:0000313" key="3">
    <source>
        <dbReference type="EMBL" id="RWS05607.1"/>
    </source>
</evidence>
<comment type="caution">
    <text evidence="3">The sequence shown here is derived from an EMBL/GenBank/DDBJ whole genome shotgun (WGS) entry which is preliminary data.</text>
</comment>
<feature type="compositionally biased region" description="Polar residues" evidence="1">
    <location>
        <begin position="33"/>
        <end position="47"/>
    </location>
</feature>
<name>A0A3S3PPE2_9ACAR</name>
<organism evidence="3 4">
    <name type="scientific">Dinothrombium tinctorium</name>
    <dbReference type="NCBI Taxonomy" id="1965070"/>
    <lineage>
        <taxon>Eukaryota</taxon>
        <taxon>Metazoa</taxon>
        <taxon>Ecdysozoa</taxon>
        <taxon>Arthropoda</taxon>
        <taxon>Chelicerata</taxon>
        <taxon>Arachnida</taxon>
        <taxon>Acari</taxon>
        <taxon>Acariformes</taxon>
        <taxon>Trombidiformes</taxon>
        <taxon>Prostigmata</taxon>
        <taxon>Anystina</taxon>
        <taxon>Parasitengona</taxon>
        <taxon>Trombidioidea</taxon>
        <taxon>Trombidiidae</taxon>
        <taxon>Dinothrombium</taxon>
    </lineage>
</organism>
<dbReference type="InterPro" id="IPR011993">
    <property type="entry name" value="PH-like_dom_sf"/>
</dbReference>
<evidence type="ECO:0000256" key="1">
    <source>
        <dbReference type="SAM" id="MobiDB-lite"/>
    </source>
</evidence>
<accession>A0A3S3PPE2</accession>
<gene>
    <name evidence="3" type="ORF">B4U79_02415</name>
    <name evidence="2" type="ORF">B4U79_11061</name>
</gene>
<dbReference type="AlphaFoldDB" id="A0A3S3PPE2"/>
<dbReference type="OrthoDB" id="6529489at2759"/>
<keyword evidence="4" id="KW-1185">Reference proteome</keyword>
<feature type="region of interest" description="Disordered" evidence="1">
    <location>
        <begin position="33"/>
        <end position="85"/>
    </location>
</feature>
<feature type="compositionally biased region" description="Polar residues" evidence="1">
    <location>
        <begin position="67"/>
        <end position="85"/>
    </location>
</feature>